<gene>
    <name evidence="2" type="ordered locus">MEALZ_p0003</name>
</gene>
<dbReference type="KEGG" id="mah:MEALZ_p0003"/>
<dbReference type="Gene3D" id="1.20.1260.10">
    <property type="match status" value="1"/>
</dbReference>
<dbReference type="HOGENOM" id="CLU_118456_0_0_6"/>
<accession>G4T4F8</accession>
<dbReference type="InterPro" id="IPR012347">
    <property type="entry name" value="Ferritin-like"/>
</dbReference>
<organism evidence="2 3">
    <name type="scientific">Methylotuvimicrobium alcaliphilum (strain DSM 19304 / NCIMB 14124 / VKM B-2133 / 20Z)</name>
    <name type="common">Methylomicrobium alcaliphilum</name>
    <dbReference type="NCBI Taxonomy" id="1091494"/>
    <lineage>
        <taxon>Bacteria</taxon>
        <taxon>Pseudomonadati</taxon>
        <taxon>Pseudomonadota</taxon>
        <taxon>Gammaproteobacteria</taxon>
        <taxon>Methylococcales</taxon>
        <taxon>Methylococcaceae</taxon>
        <taxon>Methylotuvimicrobium</taxon>
    </lineage>
</organism>
<dbReference type="CDD" id="cd01048">
    <property type="entry name" value="Ferritin_like_AB2"/>
    <property type="match status" value="1"/>
</dbReference>
<dbReference type="RefSeq" id="WP_014133076.1">
    <property type="nucleotide sequence ID" value="NC_016108.1"/>
</dbReference>
<dbReference type="Proteomes" id="UP000008315">
    <property type="component" value="Plasmid MEALZ_p"/>
</dbReference>
<keyword evidence="2" id="KW-0614">Plasmid</keyword>
<proteinExistence type="predicted"/>
<keyword evidence="3" id="KW-1185">Reference proteome</keyword>
<dbReference type="InterPro" id="IPR019243">
    <property type="entry name" value="DUF2202"/>
</dbReference>
<dbReference type="SUPFAM" id="SSF47240">
    <property type="entry name" value="Ferritin-like"/>
    <property type="match status" value="1"/>
</dbReference>
<dbReference type="EMBL" id="FO082061">
    <property type="protein sequence ID" value="CCE25714.1"/>
    <property type="molecule type" value="Genomic_DNA"/>
</dbReference>
<dbReference type="InterPro" id="IPR009078">
    <property type="entry name" value="Ferritin-like_SF"/>
</dbReference>
<sequence length="141" mass="16180">MHQTITHRLTDALQDEYKSRATYRKVNEKFGPVRPFINIVEAEGRHVDALIALFEKYQIPVPEHRWSERITVPDTFEQACLNAVADEKANTAMYDQLIAASPEPDIRRVLENLQSASRDRHLPAFERNASRQGKGGMRKHG</sequence>
<evidence type="ECO:0000313" key="3">
    <source>
        <dbReference type="Proteomes" id="UP000008315"/>
    </source>
</evidence>
<dbReference type="AlphaFoldDB" id="G4T4F8"/>
<protein>
    <recommendedName>
        <fullName evidence="4">DUF2202 domain-containing protein</fullName>
    </recommendedName>
</protein>
<reference evidence="3" key="1">
    <citation type="journal article" date="2012" name="J. Bacteriol.">
        <title>Genome sequence of the haloalkaliphilic methanotrophic bacterium Methylomicrobium alcaliphilum 20Z.</title>
        <authorList>
            <person name="Vuilleumier S."/>
            <person name="Khmelenina V.N."/>
            <person name="Bringel F."/>
            <person name="Reshetnikov A.S."/>
            <person name="Lajus A."/>
            <person name="Mangenot S."/>
            <person name="Rouy Z."/>
            <person name="Op den Camp H.J."/>
            <person name="Jetten M.S."/>
            <person name="Dispirito A.A."/>
            <person name="Dunfield P."/>
            <person name="Klotz M.G."/>
            <person name="Semrau J.D."/>
            <person name="Stein L.Y."/>
            <person name="Barbe V."/>
            <person name="Medigue C."/>
            <person name="Trotsenko Y.A."/>
            <person name="Kalyuzhnaya M.G."/>
        </authorList>
    </citation>
    <scope>NUCLEOTIDE SEQUENCE [LARGE SCALE GENOMIC DNA]</scope>
    <source>
        <strain evidence="3">DSM 19304 / NCIMB 14124 / VKM B-2133 / 20Z</strain>
    </source>
</reference>
<feature type="region of interest" description="Disordered" evidence="1">
    <location>
        <begin position="120"/>
        <end position="141"/>
    </location>
</feature>
<name>G4T4F8_META2</name>
<evidence type="ECO:0000313" key="2">
    <source>
        <dbReference type="EMBL" id="CCE25714.1"/>
    </source>
</evidence>
<evidence type="ECO:0000256" key="1">
    <source>
        <dbReference type="SAM" id="MobiDB-lite"/>
    </source>
</evidence>
<evidence type="ECO:0008006" key="4">
    <source>
        <dbReference type="Google" id="ProtNLM"/>
    </source>
</evidence>
<geneLocation type="plasmid" evidence="2 3">
    <name>MEALZ_p</name>
</geneLocation>